<evidence type="ECO:0000313" key="3">
    <source>
        <dbReference type="Proteomes" id="UP000011713"/>
    </source>
</evidence>
<dbReference type="InParanoid" id="M4BPV5"/>
<dbReference type="EnsemblProtists" id="HpaT808444">
    <property type="protein sequence ID" value="HpaP808444"/>
    <property type="gene ID" value="HpaG808444"/>
</dbReference>
<accession>M4BPV5</accession>
<dbReference type="VEuPathDB" id="FungiDB:HpaG808444"/>
<protein>
    <submittedName>
        <fullName evidence="2">Uncharacterized protein</fullName>
    </submittedName>
</protein>
<dbReference type="EMBL" id="JH598533">
    <property type="status" value="NOT_ANNOTATED_CDS"/>
    <property type="molecule type" value="Genomic_DNA"/>
</dbReference>
<dbReference type="Proteomes" id="UP000011713">
    <property type="component" value="Unassembled WGS sequence"/>
</dbReference>
<feature type="compositionally biased region" description="Polar residues" evidence="1">
    <location>
        <begin position="220"/>
        <end position="234"/>
    </location>
</feature>
<proteinExistence type="predicted"/>
<reference evidence="3" key="1">
    <citation type="journal article" date="2010" name="Science">
        <title>Signatures of adaptation to obligate biotrophy in the Hyaloperonospora arabidopsidis genome.</title>
        <authorList>
            <person name="Baxter L."/>
            <person name="Tripathy S."/>
            <person name="Ishaque N."/>
            <person name="Boot N."/>
            <person name="Cabral A."/>
            <person name="Kemen E."/>
            <person name="Thines M."/>
            <person name="Ah-Fong A."/>
            <person name="Anderson R."/>
            <person name="Badejoko W."/>
            <person name="Bittner-Eddy P."/>
            <person name="Boore J.L."/>
            <person name="Chibucos M.C."/>
            <person name="Coates M."/>
            <person name="Dehal P."/>
            <person name="Delehaunty K."/>
            <person name="Dong S."/>
            <person name="Downton P."/>
            <person name="Dumas B."/>
            <person name="Fabro G."/>
            <person name="Fronick C."/>
            <person name="Fuerstenberg S.I."/>
            <person name="Fulton L."/>
            <person name="Gaulin E."/>
            <person name="Govers F."/>
            <person name="Hughes L."/>
            <person name="Humphray S."/>
            <person name="Jiang R.H."/>
            <person name="Judelson H."/>
            <person name="Kamoun S."/>
            <person name="Kyung K."/>
            <person name="Meijer H."/>
            <person name="Minx P."/>
            <person name="Morris P."/>
            <person name="Nelson J."/>
            <person name="Phuntumart V."/>
            <person name="Qutob D."/>
            <person name="Rehmany A."/>
            <person name="Rougon-Cardoso A."/>
            <person name="Ryden P."/>
            <person name="Torto-Alalibo T."/>
            <person name="Studholme D."/>
            <person name="Wang Y."/>
            <person name="Win J."/>
            <person name="Wood J."/>
            <person name="Clifton S.W."/>
            <person name="Rogers J."/>
            <person name="Van den Ackerveken G."/>
            <person name="Jones J.D."/>
            <person name="McDowell J.M."/>
            <person name="Beynon J."/>
            <person name="Tyler B.M."/>
        </authorList>
    </citation>
    <scope>NUCLEOTIDE SEQUENCE [LARGE SCALE GENOMIC DNA]</scope>
    <source>
        <strain evidence="3">Emoy2</strain>
    </source>
</reference>
<feature type="compositionally biased region" description="Low complexity" evidence="1">
    <location>
        <begin position="177"/>
        <end position="192"/>
    </location>
</feature>
<name>M4BPV5_HYAAE</name>
<keyword evidence="3" id="KW-1185">Reference proteome</keyword>
<feature type="region of interest" description="Disordered" evidence="1">
    <location>
        <begin position="144"/>
        <end position="276"/>
    </location>
</feature>
<evidence type="ECO:0000256" key="1">
    <source>
        <dbReference type="SAM" id="MobiDB-lite"/>
    </source>
</evidence>
<dbReference type="eggNOG" id="ENOG502SMVY">
    <property type="taxonomic scope" value="Eukaryota"/>
</dbReference>
<sequence>MEGASDKRQHVGRPRYNAFVARGSTPYYKMHQIPKWRSALKAHDLVQVGVQVPRLRHTKWRNATVIDVVSAASVGTGKKGKRSDGDGVGLQVHVQVDGGDFWLPAHDDLLCQVNTHTESSALSKRELELLLARNVFSLPEPREVAEEVTVPTKGGDGDAMQSEVEVEASKDEGGDGPTSHTSPSSSSRLHSTNVPIETATPSRSRMNLRTRAGPARDLSDSFSQAQVRGQSSAGHTPARSRGRRQSSQIFSDNTSPEPVSPASIPPAGRPGSRDLPTLWAQVSTDLLSLQASWVQLGEEVVALMETFERGQD</sequence>
<dbReference type="STRING" id="559515.M4BPV5"/>
<feature type="compositionally biased region" description="Polar residues" evidence="1">
    <location>
        <begin position="193"/>
        <end position="207"/>
    </location>
</feature>
<feature type="compositionally biased region" description="Polar residues" evidence="1">
    <location>
        <begin position="245"/>
        <end position="257"/>
    </location>
</feature>
<dbReference type="AlphaFoldDB" id="M4BPV5"/>
<dbReference type="HOGENOM" id="CLU_892689_0_0_1"/>
<organism evidence="2 3">
    <name type="scientific">Hyaloperonospora arabidopsidis (strain Emoy2)</name>
    <name type="common">Downy mildew agent</name>
    <name type="synonym">Peronospora arabidopsidis</name>
    <dbReference type="NCBI Taxonomy" id="559515"/>
    <lineage>
        <taxon>Eukaryota</taxon>
        <taxon>Sar</taxon>
        <taxon>Stramenopiles</taxon>
        <taxon>Oomycota</taxon>
        <taxon>Peronosporomycetes</taxon>
        <taxon>Peronosporales</taxon>
        <taxon>Peronosporaceae</taxon>
        <taxon>Hyaloperonospora</taxon>
    </lineage>
</organism>
<reference evidence="2" key="2">
    <citation type="submission" date="2015-06" db="UniProtKB">
        <authorList>
            <consortium name="EnsemblProtists"/>
        </authorList>
    </citation>
    <scope>IDENTIFICATION</scope>
    <source>
        <strain evidence="2">Emoy2</strain>
    </source>
</reference>
<evidence type="ECO:0000313" key="2">
    <source>
        <dbReference type="EnsemblProtists" id="HpaP808444"/>
    </source>
</evidence>